<keyword evidence="5 7" id="KW-1133">Transmembrane helix</keyword>
<protein>
    <recommendedName>
        <fullName evidence="8">Solute-binding protein family 3/N-terminal domain-containing protein</fullName>
    </recommendedName>
</protein>
<evidence type="ECO:0000256" key="2">
    <source>
        <dbReference type="ARBA" id="ARBA00022475"/>
    </source>
</evidence>
<name>A0A1F5ABP0_9BACT</name>
<dbReference type="SUPFAM" id="SSF53850">
    <property type="entry name" value="Periplasmic binding protein-like II"/>
    <property type="match status" value="1"/>
</dbReference>
<dbReference type="InterPro" id="IPR025383">
    <property type="entry name" value="MrpA_C/MbhD"/>
</dbReference>
<evidence type="ECO:0000256" key="1">
    <source>
        <dbReference type="ARBA" id="ARBA00004651"/>
    </source>
</evidence>
<dbReference type="Pfam" id="PF00497">
    <property type="entry name" value="SBP_bac_3"/>
    <property type="match status" value="1"/>
</dbReference>
<evidence type="ECO:0000256" key="3">
    <source>
        <dbReference type="ARBA" id="ARBA00022692"/>
    </source>
</evidence>
<evidence type="ECO:0000256" key="7">
    <source>
        <dbReference type="SAM" id="Phobius"/>
    </source>
</evidence>
<dbReference type="Proteomes" id="UP000177701">
    <property type="component" value="Unassembled WGS sequence"/>
</dbReference>
<keyword evidence="4" id="KW-0732">Signal</keyword>
<accession>A0A1F5ABP0</accession>
<keyword evidence="3 7" id="KW-0812">Transmembrane</keyword>
<dbReference type="EMBL" id="MEYH01000049">
    <property type="protein sequence ID" value="OGD15706.1"/>
    <property type="molecule type" value="Genomic_DNA"/>
</dbReference>
<proteinExistence type="predicted"/>
<feature type="transmembrane region" description="Helical" evidence="7">
    <location>
        <begin position="50"/>
        <end position="68"/>
    </location>
</feature>
<dbReference type="PANTHER" id="PTHR35936">
    <property type="entry name" value="MEMBRANE-BOUND LYTIC MUREIN TRANSGLYCOSYLASE F"/>
    <property type="match status" value="1"/>
</dbReference>
<organism evidence="9 10">
    <name type="scientific">Candidatus Sediminicultor quintus</name>
    <dbReference type="NCBI Taxonomy" id="1797291"/>
    <lineage>
        <taxon>Bacteria</taxon>
        <taxon>Pseudomonadati</taxon>
        <taxon>Atribacterota</taxon>
        <taxon>Candidatus Phoenicimicrobiia</taxon>
        <taxon>Candidatus Pheonicimicrobiales</taxon>
        <taxon>Candidatus Phoenicimicrobiaceae</taxon>
        <taxon>Candidatus Sediminicultor</taxon>
    </lineage>
</organism>
<dbReference type="Pfam" id="PF13244">
    <property type="entry name" value="MbhD"/>
    <property type="match status" value="1"/>
</dbReference>
<evidence type="ECO:0000313" key="9">
    <source>
        <dbReference type="EMBL" id="OGD15706.1"/>
    </source>
</evidence>
<dbReference type="STRING" id="1797291.A2V47_00765"/>
<dbReference type="AlphaFoldDB" id="A0A1F5ABP0"/>
<comment type="caution">
    <text evidence="9">The sequence shown here is derived from an EMBL/GenBank/DDBJ whole genome shotgun (WGS) entry which is preliminary data.</text>
</comment>
<evidence type="ECO:0000256" key="5">
    <source>
        <dbReference type="ARBA" id="ARBA00022989"/>
    </source>
</evidence>
<dbReference type="SMART" id="SM00062">
    <property type="entry name" value="PBPb"/>
    <property type="match status" value="1"/>
</dbReference>
<keyword evidence="6 7" id="KW-0472">Membrane</keyword>
<evidence type="ECO:0000313" key="10">
    <source>
        <dbReference type="Proteomes" id="UP000177701"/>
    </source>
</evidence>
<evidence type="ECO:0000256" key="6">
    <source>
        <dbReference type="ARBA" id="ARBA00023136"/>
    </source>
</evidence>
<dbReference type="CDD" id="cd01009">
    <property type="entry name" value="PBP2_YfhD_N"/>
    <property type="match status" value="1"/>
</dbReference>
<dbReference type="InterPro" id="IPR001638">
    <property type="entry name" value="Solute-binding_3/MltF_N"/>
</dbReference>
<evidence type="ECO:0000256" key="4">
    <source>
        <dbReference type="ARBA" id="ARBA00022729"/>
    </source>
</evidence>
<dbReference type="PANTHER" id="PTHR35936:SF19">
    <property type="entry name" value="AMINO-ACID-BINDING PROTEIN YXEM-RELATED"/>
    <property type="match status" value="1"/>
</dbReference>
<dbReference type="GO" id="GO:0005886">
    <property type="term" value="C:plasma membrane"/>
    <property type="evidence" value="ECO:0007669"/>
    <property type="project" value="UniProtKB-SubCell"/>
</dbReference>
<feature type="transmembrane region" description="Helical" evidence="7">
    <location>
        <begin position="23"/>
        <end position="43"/>
    </location>
</feature>
<sequence length="290" mass="32250">MLIVFLIMLPVLALVALEIKNLLSAVIVLSAFSLVLSLIFYYLHAPDVAIAEAAIGSGFATVIFLIAIKKRGVLIMLTYPHSRFFYYDDKGRPAGFDYDILSLFARKLGIELEVKQVQHWQELIPALISGKGDVIGAGMTRLDERMKQICFSDGYFPTKVVIVINSENTTLNSLSDLKGKMVTSVKDTSYLSALQLIEGIKIDTNFSDPNILLKAVSEGRINVVAVDLPEALVGHIFYPNLKNVDTITGLQQYGYGVSKDKPELLSELNSFLKGINEDGTYQKVYRKYFH</sequence>
<comment type="subcellular location">
    <subcellularLocation>
        <location evidence="1">Cell membrane</location>
        <topology evidence="1">Multi-pass membrane protein</topology>
    </subcellularLocation>
</comment>
<dbReference type="Gene3D" id="3.40.190.10">
    <property type="entry name" value="Periplasmic binding protein-like II"/>
    <property type="match status" value="2"/>
</dbReference>
<gene>
    <name evidence="9" type="ORF">A2V47_00765</name>
</gene>
<evidence type="ECO:0000259" key="8">
    <source>
        <dbReference type="SMART" id="SM00062"/>
    </source>
</evidence>
<reference evidence="9 10" key="1">
    <citation type="journal article" date="2016" name="Nat. Commun.">
        <title>Thousands of microbial genomes shed light on interconnected biogeochemical processes in an aquifer system.</title>
        <authorList>
            <person name="Anantharaman K."/>
            <person name="Brown C.T."/>
            <person name="Hug L.A."/>
            <person name="Sharon I."/>
            <person name="Castelle C.J."/>
            <person name="Probst A.J."/>
            <person name="Thomas B.C."/>
            <person name="Singh A."/>
            <person name="Wilkins M.J."/>
            <person name="Karaoz U."/>
            <person name="Brodie E.L."/>
            <person name="Williams K.H."/>
            <person name="Hubbard S.S."/>
            <person name="Banfield J.F."/>
        </authorList>
    </citation>
    <scope>NUCLEOTIDE SEQUENCE [LARGE SCALE GENOMIC DNA]</scope>
</reference>
<keyword evidence="2" id="KW-1003">Cell membrane</keyword>
<feature type="domain" description="Solute-binding protein family 3/N-terminal" evidence="8">
    <location>
        <begin position="73"/>
        <end position="290"/>
    </location>
</feature>